<dbReference type="InterPro" id="IPR010982">
    <property type="entry name" value="Lambda_DNA-bd_dom_sf"/>
</dbReference>
<dbReference type="Gene3D" id="1.10.260.40">
    <property type="entry name" value="lambda repressor-like DNA-binding domains"/>
    <property type="match status" value="1"/>
</dbReference>
<dbReference type="EMBL" id="JAAXOO010000009">
    <property type="protein sequence ID" value="NKY37615.1"/>
    <property type="molecule type" value="Genomic_DNA"/>
</dbReference>
<dbReference type="AlphaFoldDB" id="A0A846XQS3"/>
<gene>
    <name evidence="2" type="ORF">HGA13_31795</name>
</gene>
<evidence type="ECO:0000313" key="2">
    <source>
        <dbReference type="EMBL" id="NKY37615.1"/>
    </source>
</evidence>
<evidence type="ECO:0000259" key="1">
    <source>
        <dbReference type="PROSITE" id="PS50943"/>
    </source>
</evidence>
<dbReference type="GO" id="GO:0003677">
    <property type="term" value="F:DNA binding"/>
    <property type="evidence" value="ECO:0007669"/>
    <property type="project" value="InterPro"/>
</dbReference>
<dbReference type="Proteomes" id="UP000565715">
    <property type="component" value="Unassembled WGS sequence"/>
</dbReference>
<dbReference type="InterPro" id="IPR001387">
    <property type="entry name" value="Cro/C1-type_HTH"/>
</dbReference>
<organism evidence="2 3">
    <name type="scientific">Nocardia speluncae</name>
    <dbReference type="NCBI Taxonomy" id="419477"/>
    <lineage>
        <taxon>Bacteria</taxon>
        <taxon>Bacillati</taxon>
        <taxon>Actinomycetota</taxon>
        <taxon>Actinomycetes</taxon>
        <taxon>Mycobacteriales</taxon>
        <taxon>Nocardiaceae</taxon>
        <taxon>Nocardia</taxon>
    </lineage>
</organism>
<proteinExistence type="predicted"/>
<comment type="caution">
    <text evidence="2">The sequence shown here is derived from an EMBL/GenBank/DDBJ whole genome shotgun (WGS) entry which is preliminary data.</text>
</comment>
<reference evidence="2 3" key="1">
    <citation type="submission" date="2020-04" db="EMBL/GenBank/DDBJ databases">
        <title>MicrobeNet Type strains.</title>
        <authorList>
            <person name="Nicholson A.C."/>
        </authorList>
    </citation>
    <scope>NUCLEOTIDE SEQUENCE [LARGE SCALE GENOMIC DNA]</scope>
    <source>
        <strain evidence="2 3">DSM 45078</strain>
    </source>
</reference>
<accession>A0A846XQS3</accession>
<name>A0A846XQS3_9NOCA</name>
<evidence type="ECO:0000313" key="3">
    <source>
        <dbReference type="Proteomes" id="UP000565715"/>
    </source>
</evidence>
<keyword evidence="3" id="KW-1185">Reference proteome</keyword>
<dbReference type="SMART" id="SM00530">
    <property type="entry name" value="HTH_XRE"/>
    <property type="match status" value="1"/>
</dbReference>
<dbReference type="PROSITE" id="PS50943">
    <property type="entry name" value="HTH_CROC1"/>
    <property type="match status" value="1"/>
</dbReference>
<sequence>MTAEDLAVLVGVTKRQIGRWENGEQAPSLARSVQLAHALQVPIAEIAGESPGGIDLSGDWCAAWQSQKDGVGRVDVHALTIGQQGEILSLNGSLARPVGEGSVQWLGELRLWDNEALMGWYRTADGAVRSKGTIYFALHPHGQMAWGTWAGQSCEGLVIRGWGAIARDRDEVERVVHGLIETDGSWSP</sequence>
<dbReference type="CDD" id="cd00093">
    <property type="entry name" value="HTH_XRE"/>
    <property type="match status" value="1"/>
</dbReference>
<feature type="domain" description="HTH cro/C1-type" evidence="1">
    <location>
        <begin position="1"/>
        <end position="46"/>
    </location>
</feature>
<protein>
    <submittedName>
        <fullName evidence="2">Helix-turn-helix transcriptional regulator</fullName>
    </submittedName>
</protein>
<dbReference type="Pfam" id="PF01381">
    <property type="entry name" value="HTH_3"/>
    <property type="match status" value="1"/>
</dbReference>
<dbReference type="SUPFAM" id="SSF47413">
    <property type="entry name" value="lambda repressor-like DNA-binding domains"/>
    <property type="match status" value="1"/>
</dbReference>